<accession>A0ABW4XNJ5</accession>
<evidence type="ECO:0008006" key="4">
    <source>
        <dbReference type="Google" id="ProtNLM"/>
    </source>
</evidence>
<keyword evidence="1" id="KW-1133">Transmembrane helix</keyword>
<evidence type="ECO:0000256" key="1">
    <source>
        <dbReference type="SAM" id="Phobius"/>
    </source>
</evidence>
<organism evidence="2 3">
    <name type="scientific">Corallincola platygyrae</name>
    <dbReference type="NCBI Taxonomy" id="1193278"/>
    <lineage>
        <taxon>Bacteria</taxon>
        <taxon>Pseudomonadati</taxon>
        <taxon>Pseudomonadota</taxon>
        <taxon>Gammaproteobacteria</taxon>
        <taxon>Alteromonadales</taxon>
        <taxon>Psychromonadaceae</taxon>
        <taxon>Corallincola</taxon>
    </lineage>
</organism>
<gene>
    <name evidence="2" type="ORF">ACFSJ3_11840</name>
</gene>
<proteinExistence type="predicted"/>
<dbReference type="EMBL" id="JBHUHT010000012">
    <property type="protein sequence ID" value="MFD2096678.1"/>
    <property type="molecule type" value="Genomic_DNA"/>
</dbReference>
<dbReference type="Proteomes" id="UP001597380">
    <property type="component" value="Unassembled WGS sequence"/>
</dbReference>
<name>A0ABW4XNJ5_9GAMM</name>
<evidence type="ECO:0000313" key="3">
    <source>
        <dbReference type="Proteomes" id="UP001597380"/>
    </source>
</evidence>
<keyword evidence="1" id="KW-0812">Transmembrane</keyword>
<keyword evidence="3" id="KW-1185">Reference proteome</keyword>
<dbReference type="RefSeq" id="WP_345338929.1">
    <property type="nucleotide sequence ID" value="NZ_BAABLI010000008.1"/>
</dbReference>
<protein>
    <recommendedName>
        <fullName evidence="4">DUF943 family protein</fullName>
    </recommendedName>
</protein>
<keyword evidence="1" id="KW-0472">Membrane</keyword>
<evidence type="ECO:0000313" key="2">
    <source>
        <dbReference type="EMBL" id="MFD2096678.1"/>
    </source>
</evidence>
<comment type="caution">
    <text evidence="2">The sequence shown here is derived from an EMBL/GenBank/DDBJ whole genome shotgun (WGS) entry which is preliminary data.</text>
</comment>
<reference evidence="3" key="1">
    <citation type="journal article" date="2019" name="Int. J. Syst. Evol. Microbiol.">
        <title>The Global Catalogue of Microorganisms (GCM) 10K type strain sequencing project: providing services to taxonomists for standard genome sequencing and annotation.</title>
        <authorList>
            <consortium name="The Broad Institute Genomics Platform"/>
            <consortium name="The Broad Institute Genome Sequencing Center for Infectious Disease"/>
            <person name="Wu L."/>
            <person name="Ma J."/>
        </authorList>
    </citation>
    <scope>NUCLEOTIDE SEQUENCE [LARGE SCALE GENOMIC DNA]</scope>
    <source>
        <strain evidence="3">CGMCC 1.10992</strain>
    </source>
</reference>
<feature type="transmembrane region" description="Helical" evidence="1">
    <location>
        <begin position="12"/>
        <end position="31"/>
    </location>
</feature>
<sequence length="156" mass="18345">MPNLVKRIGIGLVFLLSLILLATSVLYIYLFQPHKTQVRFQTSDGVLSLSEGKDQSFYGVVITYETYKWHCGIDALELRRITPKPDFFQLEWWFDNFDEPKWKVPLVDPKFDQRGIPYSHDIGDCFGAIPEEEMPIYERAQRYIEKLNALEDKQEH</sequence>